<dbReference type="RefSeq" id="WP_262880027.1">
    <property type="nucleotide sequence ID" value="NZ_BDOR01000004.1"/>
</dbReference>
<proteinExistence type="predicted"/>
<evidence type="ECO:0000256" key="1">
    <source>
        <dbReference type="SAM" id="Phobius"/>
    </source>
</evidence>
<evidence type="ECO:0000313" key="3">
    <source>
        <dbReference type="Proteomes" id="UP000236162"/>
    </source>
</evidence>
<keyword evidence="3" id="KW-1185">Reference proteome</keyword>
<accession>A0ABQ0N9C1</accession>
<protein>
    <recommendedName>
        <fullName evidence="4">TMhelix containing protein</fullName>
    </recommendedName>
</protein>
<comment type="caution">
    <text evidence="2">The sequence shown here is derived from an EMBL/GenBank/DDBJ whole genome shotgun (WGS) entry which is preliminary data.</text>
</comment>
<feature type="transmembrane region" description="Helical" evidence="1">
    <location>
        <begin position="12"/>
        <end position="39"/>
    </location>
</feature>
<sequence>MRELIEQLGNICILGLIIAAWIAALIFETWFAITIWNVLF</sequence>
<keyword evidence="1" id="KW-1133">Transmembrane helix</keyword>
<organism evidence="2 3">
    <name type="scientific">Lactiplantibacillus paraplantarum</name>
    <dbReference type="NCBI Taxonomy" id="60520"/>
    <lineage>
        <taxon>Bacteria</taxon>
        <taxon>Bacillati</taxon>
        <taxon>Bacillota</taxon>
        <taxon>Bacilli</taxon>
        <taxon>Lactobacillales</taxon>
        <taxon>Lactobacillaceae</taxon>
        <taxon>Lactiplantibacillus</taxon>
    </lineage>
</organism>
<keyword evidence="1" id="KW-0812">Transmembrane</keyword>
<evidence type="ECO:0000313" key="2">
    <source>
        <dbReference type="EMBL" id="GBF01678.1"/>
    </source>
</evidence>
<dbReference type="EMBL" id="BDOR01000004">
    <property type="protein sequence ID" value="GBF01678.1"/>
    <property type="molecule type" value="Genomic_DNA"/>
</dbReference>
<reference evidence="2 3" key="1">
    <citation type="submission" date="2017-04" db="EMBL/GenBank/DDBJ databases">
        <title>In vitro and in silico characterization of Lactobacillus paraplantarum D2-1, a starter culture for soymilk fermentation.</title>
        <authorList>
            <person name="Endo A."/>
            <person name="Sasaki F."/>
            <person name="Maeno S."/>
            <person name="Kanesaki Y."/>
            <person name="Kubota E."/>
            <person name="Torres G.A."/>
            <person name="Tomita S."/>
            <person name="Nakagawa J."/>
        </authorList>
    </citation>
    <scope>NUCLEOTIDE SEQUENCE [LARGE SCALE GENOMIC DNA]</scope>
    <source>
        <strain evidence="2 3">D2-1</strain>
    </source>
</reference>
<evidence type="ECO:0008006" key="4">
    <source>
        <dbReference type="Google" id="ProtNLM"/>
    </source>
</evidence>
<gene>
    <name evidence="2" type="ORF">LPPLD21_01210</name>
</gene>
<keyword evidence="1" id="KW-0472">Membrane</keyword>
<name>A0ABQ0N9C1_9LACO</name>
<dbReference type="Proteomes" id="UP000236162">
    <property type="component" value="Unassembled WGS sequence"/>
</dbReference>